<feature type="region of interest" description="Disordered" evidence="2">
    <location>
        <begin position="281"/>
        <end position="363"/>
    </location>
</feature>
<feature type="region of interest" description="Disordered" evidence="2">
    <location>
        <begin position="837"/>
        <end position="856"/>
    </location>
</feature>
<dbReference type="Proteomes" id="UP000051952">
    <property type="component" value="Unassembled WGS sequence"/>
</dbReference>
<feature type="compositionally biased region" description="Low complexity" evidence="2">
    <location>
        <begin position="320"/>
        <end position="329"/>
    </location>
</feature>
<evidence type="ECO:0000256" key="1">
    <source>
        <dbReference type="SAM" id="Coils"/>
    </source>
</evidence>
<evidence type="ECO:0000313" key="3">
    <source>
        <dbReference type="EMBL" id="CUG93594.1"/>
    </source>
</evidence>
<reference evidence="4" key="1">
    <citation type="submission" date="2015-09" db="EMBL/GenBank/DDBJ databases">
        <authorList>
            <consortium name="Pathogen Informatics"/>
        </authorList>
    </citation>
    <scope>NUCLEOTIDE SEQUENCE [LARGE SCALE GENOMIC DNA]</scope>
    <source>
        <strain evidence="4">Lake Konstanz</strain>
    </source>
</reference>
<keyword evidence="4" id="KW-1185">Reference proteome</keyword>
<dbReference type="AlphaFoldDB" id="A0A0S4JVW1"/>
<dbReference type="VEuPathDB" id="TriTrypDB:BSAL_43685"/>
<evidence type="ECO:0000313" key="4">
    <source>
        <dbReference type="Proteomes" id="UP000051952"/>
    </source>
</evidence>
<sequence>MMERFNKLTPQQQQKFILLQQQRLEDSQKQKLQQQQQLRGSTTSPSSAVPPRAASPTAMKHPAVIGGANQRPAGNLGGVTQQHQHQQQQQPMSKEDMARRLQRLGFLKQQQSLIDAHQQAAPSVIPDSIRKASLIQTQRGRGLSLKQTSIPTSAVGAVGTLATTVVPTTSSRDQSPFNEEEDLDSDRLFVLSSKHCGAQVITKYNVALHYFVAGVDVAPPPPAPPPAPSSSMPVTQHPPAATLVDSSISVLPPQALSAVAGASVTTLDGSLASLSVGGRVSTPTLPTSQQGAEHLSQNAQRSTPTKPPSPPVVGSRGQSPAPVAAAAAAKLDFSAVSPPSGTPTKALNVQLPPQPPPAASAASAAAKKHRLVFCIAENPNASLRPVEERQAMWRALTALSKLHMVCSMRTFKATFASFFVEDEEDDSAGKEKKPTAAGSDLHVKSTSSAEKKKVAHALRDLTRSSAVPILNALFPIFDQSLSSSTEVVTAAVTREENSGEAVFRGTRCWDSSGTVWCPVARLGRIVIQDSSSTAAASPPASSDPSASAPPQGKTVYALNPLTVALREDISYVTKLPIMNELQDKFMNKRQNLVDEHQSNVGNLQKEMSMLELELEWAQEQLDGRHAKHDSSMKELQRSLEDLHMRLQEASGRRFYIPVETKKKELERNYPSGALERSPIRQQYHWNPAIVDDTSGTTTAAAQLFSRKLGTGNILFDDADQQAVLLSAAHPRSTNMRLSQHTARVPDAIAQTAVGKLLKGWTQAHSYEPKLAAAQTTSSTTAVFEAQAKGPVILAHQTQVQNANAHPNAHHGKNEDEILPAAKFGIRPVKSAAQTLTKDASMSQHNDNHSIARALRF</sequence>
<keyword evidence="1" id="KW-0175">Coiled coil</keyword>
<feature type="compositionally biased region" description="Polar residues" evidence="2">
    <location>
        <begin position="337"/>
        <end position="347"/>
    </location>
</feature>
<gene>
    <name evidence="3" type="ORF">BSAL_43685</name>
</gene>
<accession>A0A0S4JVW1</accession>
<feature type="region of interest" description="Disordered" evidence="2">
    <location>
        <begin position="426"/>
        <end position="448"/>
    </location>
</feature>
<dbReference type="EMBL" id="CYKH01002167">
    <property type="protein sequence ID" value="CUG93594.1"/>
    <property type="molecule type" value="Genomic_DNA"/>
</dbReference>
<feature type="compositionally biased region" description="Low complexity" evidence="2">
    <location>
        <begin position="81"/>
        <end position="90"/>
    </location>
</feature>
<feature type="compositionally biased region" description="Low complexity" evidence="2">
    <location>
        <begin position="30"/>
        <end position="58"/>
    </location>
</feature>
<feature type="region of interest" description="Disordered" evidence="2">
    <location>
        <begin position="533"/>
        <end position="553"/>
    </location>
</feature>
<organism evidence="3 4">
    <name type="scientific">Bodo saltans</name>
    <name type="common">Flagellated protozoan</name>
    <dbReference type="NCBI Taxonomy" id="75058"/>
    <lineage>
        <taxon>Eukaryota</taxon>
        <taxon>Discoba</taxon>
        <taxon>Euglenozoa</taxon>
        <taxon>Kinetoplastea</taxon>
        <taxon>Metakinetoplastina</taxon>
        <taxon>Eubodonida</taxon>
        <taxon>Bodonidae</taxon>
        <taxon>Bodo</taxon>
    </lineage>
</organism>
<protein>
    <submittedName>
        <fullName evidence="3">Uncharacterized protein</fullName>
    </submittedName>
</protein>
<name>A0A0S4JVW1_BODSA</name>
<proteinExistence type="predicted"/>
<evidence type="ECO:0000256" key="2">
    <source>
        <dbReference type="SAM" id="MobiDB-lite"/>
    </source>
</evidence>
<feature type="compositionally biased region" description="Polar residues" evidence="2">
    <location>
        <begin position="281"/>
        <end position="301"/>
    </location>
</feature>
<feature type="coiled-coil region" evidence="1">
    <location>
        <begin position="586"/>
        <end position="652"/>
    </location>
</feature>
<feature type="compositionally biased region" description="Low complexity" evidence="2">
    <location>
        <begin position="533"/>
        <end position="550"/>
    </location>
</feature>
<feature type="region of interest" description="Disordered" evidence="2">
    <location>
        <begin position="25"/>
        <end position="91"/>
    </location>
</feature>